<accession>A0A371DEJ0</accession>
<proteinExistence type="predicted"/>
<dbReference type="PANTHER" id="PTHR46579">
    <property type="entry name" value="F5/8 TYPE C DOMAIN-CONTAINING PROTEIN-RELATED"/>
    <property type="match status" value="1"/>
</dbReference>
<keyword evidence="2" id="KW-1185">Reference proteome</keyword>
<sequence>MHNLFLGELRHHCMEVWGMDIKDKPTGKKITPHTPEEQKKNIAKAMNALQKGSKSALEKLRKGYLVAFARLNNVAPEGYSLKKASYASALIEWVRIPAHTSFASAVLDYDAAEFHLVAEGPPDISKFQVLSHEVLTAIRADILSTYLPSWLERPPANFGSLKHGKLKADQWRTACTVNLVISLVRLWSASTSENDKDLLENFLHLVAAVDLASRRTMSEDRAAAYDEHMYKYLCGLKELFDHQFVPNHHLSLHLYSCLMLFGPVHGWWAFPFERFNGLIGNTNTNHKSADMPVTFMRYFYIGANVRRLMGTMDWPDTPEFKAMLESFEEAFGEVVRGSRVFDSFPFMNTAGEVPQSKYEIEREEQLPRAIYDGILACLNRLSQGVRYTSAYALRTGTRQSPTLNPNGEAVPSVLRGKVTFATSAKGLRNSFVVFKAEDGDDHGLRAGQISEIYLHSRNQDGKPLVEPYFVIDAYQPLTDVDTTKDPYRKWAHINTRLYYNKFEDTARVVRMDDIVAHFAANVYTPEDVGQECIVVRNLDRVRRCVRVA</sequence>
<evidence type="ECO:0008006" key="3">
    <source>
        <dbReference type="Google" id="ProtNLM"/>
    </source>
</evidence>
<organism evidence="1 2">
    <name type="scientific">Lentinus brumalis</name>
    <dbReference type="NCBI Taxonomy" id="2498619"/>
    <lineage>
        <taxon>Eukaryota</taxon>
        <taxon>Fungi</taxon>
        <taxon>Dikarya</taxon>
        <taxon>Basidiomycota</taxon>
        <taxon>Agaricomycotina</taxon>
        <taxon>Agaricomycetes</taxon>
        <taxon>Polyporales</taxon>
        <taxon>Polyporaceae</taxon>
        <taxon>Lentinus</taxon>
    </lineage>
</organism>
<dbReference type="PANTHER" id="PTHR46579:SF1">
    <property type="entry name" value="F5_8 TYPE C DOMAIN-CONTAINING PROTEIN"/>
    <property type="match status" value="1"/>
</dbReference>
<evidence type="ECO:0000313" key="1">
    <source>
        <dbReference type="EMBL" id="RDX50947.1"/>
    </source>
</evidence>
<protein>
    <recommendedName>
        <fullName evidence="3">DUF4218 domain-containing protein</fullName>
    </recommendedName>
</protein>
<dbReference type="OrthoDB" id="3247418at2759"/>
<name>A0A371DEJ0_9APHY</name>
<dbReference type="STRING" id="139420.A0A371DEJ0"/>
<dbReference type="AlphaFoldDB" id="A0A371DEJ0"/>
<reference evidence="1 2" key="1">
    <citation type="journal article" date="2018" name="Biotechnol. Biofuels">
        <title>Integrative visual omics of the white-rot fungus Polyporus brumalis exposes the biotechnological potential of its oxidative enzymes for delignifying raw plant biomass.</title>
        <authorList>
            <person name="Miyauchi S."/>
            <person name="Rancon A."/>
            <person name="Drula E."/>
            <person name="Hage H."/>
            <person name="Chaduli D."/>
            <person name="Favel A."/>
            <person name="Grisel S."/>
            <person name="Henrissat B."/>
            <person name="Herpoel-Gimbert I."/>
            <person name="Ruiz-Duenas F.J."/>
            <person name="Chevret D."/>
            <person name="Hainaut M."/>
            <person name="Lin J."/>
            <person name="Wang M."/>
            <person name="Pangilinan J."/>
            <person name="Lipzen A."/>
            <person name="Lesage-Meessen L."/>
            <person name="Navarro D."/>
            <person name="Riley R."/>
            <person name="Grigoriev I.V."/>
            <person name="Zhou S."/>
            <person name="Raouche S."/>
            <person name="Rosso M.N."/>
        </authorList>
    </citation>
    <scope>NUCLEOTIDE SEQUENCE [LARGE SCALE GENOMIC DNA]</scope>
    <source>
        <strain evidence="1 2">BRFM 1820</strain>
    </source>
</reference>
<evidence type="ECO:0000313" key="2">
    <source>
        <dbReference type="Proteomes" id="UP000256964"/>
    </source>
</evidence>
<dbReference type="EMBL" id="KZ857397">
    <property type="protein sequence ID" value="RDX50947.1"/>
    <property type="molecule type" value="Genomic_DNA"/>
</dbReference>
<dbReference type="Proteomes" id="UP000256964">
    <property type="component" value="Unassembled WGS sequence"/>
</dbReference>
<gene>
    <name evidence="1" type="ORF">OH76DRAFT_1348193</name>
</gene>